<keyword evidence="5" id="KW-0998">Cell outer membrane</keyword>
<dbReference type="InterPro" id="IPR033985">
    <property type="entry name" value="SusD-like_N"/>
</dbReference>
<dbReference type="Gene3D" id="1.25.40.390">
    <property type="match status" value="1"/>
</dbReference>
<organism evidence="9 10">
    <name type="scientific">Butyricimonas virosa</name>
    <dbReference type="NCBI Taxonomy" id="544645"/>
    <lineage>
        <taxon>Bacteria</taxon>
        <taxon>Pseudomonadati</taxon>
        <taxon>Bacteroidota</taxon>
        <taxon>Bacteroidia</taxon>
        <taxon>Bacteroidales</taxon>
        <taxon>Odoribacteraceae</taxon>
        <taxon>Butyricimonas</taxon>
    </lineage>
</organism>
<dbReference type="SUPFAM" id="SSF48452">
    <property type="entry name" value="TPR-like"/>
    <property type="match status" value="1"/>
</dbReference>
<evidence type="ECO:0000256" key="5">
    <source>
        <dbReference type="ARBA" id="ARBA00023237"/>
    </source>
</evidence>
<dbReference type="RefSeq" id="WP_118261165.1">
    <property type="nucleotide sequence ID" value="NZ_CALBWO010000072.1"/>
</dbReference>
<evidence type="ECO:0000256" key="6">
    <source>
        <dbReference type="SAM" id="SignalP"/>
    </source>
</evidence>
<evidence type="ECO:0000256" key="3">
    <source>
        <dbReference type="ARBA" id="ARBA00022729"/>
    </source>
</evidence>
<feature type="domain" description="RagB/SusD" evidence="7">
    <location>
        <begin position="344"/>
        <end position="431"/>
    </location>
</feature>
<evidence type="ECO:0000313" key="10">
    <source>
        <dbReference type="Proteomes" id="UP000283589"/>
    </source>
</evidence>
<name>A0A412WWV4_9BACT</name>
<feature type="signal peptide" evidence="6">
    <location>
        <begin position="1"/>
        <end position="23"/>
    </location>
</feature>
<keyword evidence="4" id="KW-0472">Membrane</keyword>
<dbReference type="InterPro" id="IPR012944">
    <property type="entry name" value="SusD_RagB_dom"/>
</dbReference>
<evidence type="ECO:0000259" key="8">
    <source>
        <dbReference type="Pfam" id="PF14322"/>
    </source>
</evidence>
<comment type="similarity">
    <text evidence="2">Belongs to the SusD family.</text>
</comment>
<dbReference type="Pfam" id="PF07980">
    <property type="entry name" value="SusD_RagB"/>
    <property type="match status" value="1"/>
</dbReference>
<accession>A0A412WWV4</accession>
<evidence type="ECO:0000259" key="7">
    <source>
        <dbReference type="Pfam" id="PF07980"/>
    </source>
</evidence>
<dbReference type="GO" id="GO:0009279">
    <property type="term" value="C:cell outer membrane"/>
    <property type="evidence" value="ECO:0007669"/>
    <property type="project" value="UniProtKB-SubCell"/>
</dbReference>
<reference evidence="9 10" key="1">
    <citation type="submission" date="2018-08" db="EMBL/GenBank/DDBJ databases">
        <title>A genome reference for cultivated species of the human gut microbiota.</title>
        <authorList>
            <person name="Zou Y."/>
            <person name="Xue W."/>
            <person name="Luo G."/>
        </authorList>
    </citation>
    <scope>NUCLEOTIDE SEQUENCE [LARGE SCALE GENOMIC DNA]</scope>
    <source>
        <strain evidence="9 10">AF14-49</strain>
    </source>
</reference>
<sequence length="475" mass="54914">MMKKVIIYTLLMFGCLSILTSCEDWFDVSPKVEIKEDDLFKDEDGYFDALVGVYSIMASENLYGKNMTMGFMDALVQNYYITSAAHPFYYASKYDYTHNASQTIIDKFWEKMYEAVVNTNNVLTRLEKASKSMFSDDNYNLIKGEALALRAYLHFDLLRMFGPSFKMDKDRKCIPYVKTVSKENTPYSSPVEVVNACVADLEKALTCLVNDPVKNSVQETDNIYLMNRKTRLNVYAVQGLLARVYMYGDNKGKALEYALKLVDNDSLPLTTNISGVRNDRVFSQELLFGLFVDKISTWADDFFKSSSMGYDLQQLEYYLDLMYDKTAGLGNDVRYSELFDIADYYGKQKKYLQLSTDNYNAKYRVPMLRLSEIYYIAAECTTDLGEAARWLNLVRKARNLEEKKFNSFSEVQAYLTAEYRREFYSEGQLFYRYKWLNASAIDYCSINIADKLEQVYILPLPDQEKEFGGVANGDN</sequence>
<dbReference type="EMBL" id="QRZA01000025">
    <property type="protein sequence ID" value="RGV32014.1"/>
    <property type="molecule type" value="Genomic_DNA"/>
</dbReference>
<dbReference type="Proteomes" id="UP000283589">
    <property type="component" value="Unassembled WGS sequence"/>
</dbReference>
<dbReference type="AlphaFoldDB" id="A0A412WWV4"/>
<dbReference type="InterPro" id="IPR011990">
    <property type="entry name" value="TPR-like_helical_dom_sf"/>
</dbReference>
<feature type="chain" id="PRO_5019423722" evidence="6">
    <location>
        <begin position="24"/>
        <end position="475"/>
    </location>
</feature>
<comment type="caution">
    <text evidence="9">The sequence shown here is derived from an EMBL/GenBank/DDBJ whole genome shotgun (WGS) entry which is preliminary data.</text>
</comment>
<evidence type="ECO:0000256" key="2">
    <source>
        <dbReference type="ARBA" id="ARBA00006275"/>
    </source>
</evidence>
<protein>
    <submittedName>
        <fullName evidence="9">RagB/SusD family nutrient uptake outer membrane protein</fullName>
    </submittedName>
</protein>
<evidence type="ECO:0000313" key="9">
    <source>
        <dbReference type="EMBL" id="RGV32014.1"/>
    </source>
</evidence>
<feature type="domain" description="SusD-like N-terminal" evidence="8">
    <location>
        <begin position="25"/>
        <end position="245"/>
    </location>
</feature>
<keyword evidence="3 6" id="KW-0732">Signal</keyword>
<proteinExistence type="inferred from homology"/>
<dbReference type="PROSITE" id="PS51257">
    <property type="entry name" value="PROKAR_LIPOPROTEIN"/>
    <property type="match status" value="1"/>
</dbReference>
<evidence type="ECO:0000256" key="4">
    <source>
        <dbReference type="ARBA" id="ARBA00023136"/>
    </source>
</evidence>
<dbReference type="Pfam" id="PF14322">
    <property type="entry name" value="SusD-like_3"/>
    <property type="match status" value="1"/>
</dbReference>
<gene>
    <name evidence="9" type="ORF">DWW18_15555</name>
</gene>
<evidence type="ECO:0000256" key="1">
    <source>
        <dbReference type="ARBA" id="ARBA00004442"/>
    </source>
</evidence>
<comment type="subcellular location">
    <subcellularLocation>
        <location evidence="1">Cell outer membrane</location>
    </subcellularLocation>
</comment>